<feature type="transmembrane region" description="Helical" evidence="1">
    <location>
        <begin position="251"/>
        <end position="268"/>
    </location>
</feature>
<keyword evidence="1" id="KW-0472">Membrane</keyword>
<feature type="transmembrane region" description="Helical" evidence="1">
    <location>
        <begin position="228"/>
        <end position="245"/>
    </location>
</feature>
<dbReference type="InterPro" id="IPR051533">
    <property type="entry name" value="WaaL-like"/>
</dbReference>
<accession>A0ABV6RZN6</accession>
<protein>
    <submittedName>
        <fullName evidence="2">Uncharacterized protein</fullName>
    </submittedName>
</protein>
<keyword evidence="1" id="KW-0812">Transmembrane</keyword>
<dbReference type="Proteomes" id="UP001589896">
    <property type="component" value="Unassembled WGS sequence"/>
</dbReference>
<dbReference type="PANTHER" id="PTHR37422">
    <property type="entry name" value="TEICHURONIC ACID BIOSYNTHESIS PROTEIN TUAE"/>
    <property type="match status" value="1"/>
</dbReference>
<dbReference type="EMBL" id="JBHLTG010000014">
    <property type="protein sequence ID" value="MFC0682444.1"/>
    <property type="molecule type" value="Genomic_DNA"/>
</dbReference>
<feature type="transmembrane region" description="Helical" evidence="1">
    <location>
        <begin position="384"/>
        <end position="402"/>
    </location>
</feature>
<dbReference type="RefSeq" id="WP_386676473.1">
    <property type="nucleotide sequence ID" value="NZ_JBHLTG010000014.1"/>
</dbReference>
<comment type="caution">
    <text evidence="2">The sequence shown here is derived from an EMBL/GenBank/DDBJ whole genome shotgun (WGS) entry which is preliminary data.</text>
</comment>
<feature type="transmembrane region" description="Helical" evidence="1">
    <location>
        <begin position="275"/>
        <end position="295"/>
    </location>
</feature>
<evidence type="ECO:0000313" key="3">
    <source>
        <dbReference type="Proteomes" id="UP001589896"/>
    </source>
</evidence>
<organism evidence="2 3">
    <name type="scientific">Lysobacter korlensis</name>
    <dbReference type="NCBI Taxonomy" id="553636"/>
    <lineage>
        <taxon>Bacteria</taxon>
        <taxon>Pseudomonadati</taxon>
        <taxon>Pseudomonadota</taxon>
        <taxon>Gammaproteobacteria</taxon>
        <taxon>Lysobacterales</taxon>
        <taxon>Lysobacteraceae</taxon>
        <taxon>Lysobacter</taxon>
    </lineage>
</organism>
<feature type="transmembrane region" description="Helical" evidence="1">
    <location>
        <begin position="95"/>
        <end position="116"/>
    </location>
</feature>
<proteinExistence type="predicted"/>
<reference evidence="2 3" key="1">
    <citation type="submission" date="2024-09" db="EMBL/GenBank/DDBJ databases">
        <authorList>
            <person name="Sun Q."/>
            <person name="Mori K."/>
        </authorList>
    </citation>
    <scope>NUCLEOTIDE SEQUENCE [LARGE SCALE GENOMIC DNA]</scope>
    <source>
        <strain evidence="2 3">KCTC 23076</strain>
    </source>
</reference>
<evidence type="ECO:0000256" key="1">
    <source>
        <dbReference type="SAM" id="Phobius"/>
    </source>
</evidence>
<feature type="transmembrane region" description="Helical" evidence="1">
    <location>
        <begin position="128"/>
        <end position="148"/>
    </location>
</feature>
<feature type="transmembrane region" description="Helical" evidence="1">
    <location>
        <begin position="204"/>
        <end position="221"/>
    </location>
</feature>
<feature type="transmembrane region" description="Helical" evidence="1">
    <location>
        <begin position="348"/>
        <end position="372"/>
    </location>
</feature>
<gene>
    <name evidence="2" type="ORF">ACFFGH_31830</name>
</gene>
<evidence type="ECO:0000313" key="2">
    <source>
        <dbReference type="EMBL" id="MFC0682444.1"/>
    </source>
</evidence>
<feature type="transmembrane region" description="Helical" evidence="1">
    <location>
        <begin position="72"/>
        <end position="89"/>
    </location>
</feature>
<sequence length="441" mass="47729">MTALDTTPRLRTGANRPRPEAAPLPAWPVLVLLWGLPVWWMAGMLAFATIVMAVPMLAFLLRRGRTLLTPGALPWLAFVVWMLPCALMVDTVGRLGGFGLRFAQFASVAVLLVYVLNASETLRPKRLLSGLTFTWVFVIVGGYLGMLFPHTVLTATVGQLLPVGLQHNEYIADMLFPGFAEIQTPYGAEEPFVRPSAPFSYTNGWGAAMAILTPVAVASASAAGTARATLWLLAGLLAAVPPAIATTNRGLFIGILVAVGYVLVRLVFRGRWRPALWVGSLGALLFVILWMSGLIDGIVERQETVDTTEGRGGLYAETFTRTLESPLLGFGAPRPSFSSEITAGTQGMVWNAMFCFGFVGLALFILFMAGAVLRTWAAPNVTTLWLHSALVAACALSIFYGLDRHMMTICIVAGLLLRERYAASSPFWVADPVPEVVRRGW</sequence>
<dbReference type="PANTHER" id="PTHR37422:SF13">
    <property type="entry name" value="LIPOPOLYSACCHARIDE BIOSYNTHESIS PROTEIN PA4999-RELATED"/>
    <property type="match status" value="1"/>
</dbReference>
<keyword evidence="3" id="KW-1185">Reference proteome</keyword>
<name>A0ABV6RZN6_9GAMM</name>
<feature type="transmembrane region" description="Helical" evidence="1">
    <location>
        <begin position="38"/>
        <end position="60"/>
    </location>
</feature>
<keyword evidence="1" id="KW-1133">Transmembrane helix</keyword>